<evidence type="ECO:0000259" key="4">
    <source>
        <dbReference type="PROSITE" id="PS50956"/>
    </source>
</evidence>
<evidence type="ECO:0000313" key="6">
    <source>
        <dbReference type="Proteomes" id="UP000013148"/>
    </source>
</evidence>
<dbReference type="GO" id="GO:0043565">
    <property type="term" value="F:sequence-specific DNA binding"/>
    <property type="evidence" value="ECO:0007669"/>
    <property type="project" value="InterPro"/>
</dbReference>
<dbReference type="SMART" id="SM00344">
    <property type="entry name" value="HTH_ASNC"/>
    <property type="match status" value="1"/>
</dbReference>
<dbReference type="SUPFAM" id="SSF46785">
    <property type="entry name" value="Winged helix' DNA-binding domain"/>
    <property type="match status" value="1"/>
</dbReference>
<dbReference type="Gene3D" id="1.10.10.10">
    <property type="entry name" value="Winged helix-like DNA-binding domain superfamily/Winged helix DNA-binding domain"/>
    <property type="match status" value="1"/>
</dbReference>
<dbReference type="InterPro" id="IPR011008">
    <property type="entry name" value="Dimeric_a/b-barrel"/>
</dbReference>
<dbReference type="Proteomes" id="UP000013148">
    <property type="component" value="Unassembled WGS sequence"/>
</dbReference>
<dbReference type="GO" id="GO:0006355">
    <property type="term" value="P:regulation of DNA-templated transcription"/>
    <property type="evidence" value="ECO:0007669"/>
    <property type="project" value="UniProtKB-ARBA"/>
</dbReference>
<dbReference type="Pfam" id="PF01037">
    <property type="entry name" value="AsnC_trans_reg"/>
    <property type="match status" value="1"/>
</dbReference>
<accession>N8YBJ2</accession>
<feature type="domain" description="HTH asnC-type" evidence="4">
    <location>
        <begin position="12"/>
        <end position="73"/>
    </location>
</feature>
<evidence type="ECO:0000313" key="5">
    <source>
        <dbReference type="EMBL" id="ENV16993.1"/>
    </source>
</evidence>
<dbReference type="PATRIC" id="fig|1217656.3.peg.2685"/>
<dbReference type="eggNOG" id="COG1522">
    <property type="taxonomic scope" value="Bacteria"/>
</dbReference>
<evidence type="ECO:0000256" key="1">
    <source>
        <dbReference type="ARBA" id="ARBA00023015"/>
    </source>
</evidence>
<evidence type="ECO:0000256" key="3">
    <source>
        <dbReference type="ARBA" id="ARBA00023163"/>
    </source>
</evidence>
<dbReference type="InterPro" id="IPR011991">
    <property type="entry name" value="ArsR-like_HTH"/>
</dbReference>
<proteinExistence type="predicted"/>
<dbReference type="AlphaFoldDB" id="N8YBJ2"/>
<dbReference type="PRINTS" id="PR00033">
    <property type="entry name" value="HTHASNC"/>
</dbReference>
<dbReference type="HOGENOM" id="CLU_091233_0_3_6"/>
<dbReference type="CDD" id="cd00090">
    <property type="entry name" value="HTH_ARSR"/>
    <property type="match status" value="1"/>
</dbReference>
<dbReference type="InterPro" id="IPR019887">
    <property type="entry name" value="Tscrpt_reg_AsnC/Lrp_C"/>
</dbReference>
<dbReference type="GO" id="GO:0005829">
    <property type="term" value="C:cytosol"/>
    <property type="evidence" value="ECO:0007669"/>
    <property type="project" value="TreeGrafter"/>
</dbReference>
<dbReference type="PROSITE" id="PS50956">
    <property type="entry name" value="HTH_ASNC_2"/>
    <property type="match status" value="1"/>
</dbReference>
<dbReference type="GO" id="GO:0043200">
    <property type="term" value="P:response to amino acid"/>
    <property type="evidence" value="ECO:0007669"/>
    <property type="project" value="TreeGrafter"/>
</dbReference>
<dbReference type="SUPFAM" id="SSF54909">
    <property type="entry name" value="Dimeric alpha+beta barrel"/>
    <property type="match status" value="1"/>
</dbReference>
<protein>
    <recommendedName>
        <fullName evidence="4">HTH asnC-type domain-containing protein</fullName>
    </recommendedName>
</protein>
<dbReference type="InterPro" id="IPR036388">
    <property type="entry name" value="WH-like_DNA-bd_sf"/>
</dbReference>
<keyword evidence="1" id="KW-0805">Transcription regulation</keyword>
<dbReference type="Gene3D" id="3.30.70.920">
    <property type="match status" value="1"/>
</dbReference>
<dbReference type="PANTHER" id="PTHR30154">
    <property type="entry name" value="LEUCINE-RESPONSIVE REGULATORY PROTEIN"/>
    <property type="match status" value="1"/>
</dbReference>
<dbReference type="InterPro" id="IPR036390">
    <property type="entry name" value="WH_DNA-bd_sf"/>
</dbReference>
<dbReference type="EMBL" id="APPJ01000011">
    <property type="protein sequence ID" value="ENV16993.1"/>
    <property type="molecule type" value="Genomic_DNA"/>
</dbReference>
<dbReference type="InterPro" id="IPR019888">
    <property type="entry name" value="Tscrpt_reg_AsnC-like"/>
</dbReference>
<gene>
    <name evidence="5" type="ORF">F964_02742</name>
</gene>
<sequence>MVLSTINNFMKLDQIDRRILCALQRNGKLQNNELAEQIGLSASPCLRRVKQLEDEGIIDQYVALVNPHKVDLSLTVFARIWLKSQDEQAVNRFIESIMNISEIVECQLMAGDCDFFLRIVVSDLEAYRKFQINHLNKIPGIQNVKTEIPLQKIKQTTALPLD</sequence>
<keyword evidence="3" id="KW-0804">Transcription</keyword>
<dbReference type="Pfam" id="PF13412">
    <property type="entry name" value="HTH_24"/>
    <property type="match status" value="1"/>
</dbReference>
<keyword evidence="2" id="KW-0238">DNA-binding</keyword>
<keyword evidence="6" id="KW-1185">Reference proteome</keyword>
<evidence type="ECO:0000256" key="2">
    <source>
        <dbReference type="ARBA" id="ARBA00023125"/>
    </source>
</evidence>
<comment type="caution">
    <text evidence="5">The sequence shown here is derived from an EMBL/GenBank/DDBJ whole genome shotgun (WGS) entry which is preliminary data.</text>
</comment>
<organism evidence="5 6">
    <name type="scientific">Acinetobacter guillouiae NIPH 991</name>
    <dbReference type="NCBI Taxonomy" id="1217656"/>
    <lineage>
        <taxon>Bacteria</taxon>
        <taxon>Pseudomonadati</taxon>
        <taxon>Pseudomonadota</taxon>
        <taxon>Gammaproteobacteria</taxon>
        <taxon>Moraxellales</taxon>
        <taxon>Moraxellaceae</taxon>
        <taxon>Acinetobacter</taxon>
    </lineage>
</organism>
<name>N8YBJ2_ACIGI</name>
<dbReference type="PANTHER" id="PTHR30154:SF34">
    <property type="entry name" value="TRANSCRIPTIONAL REGULATOR AZLB"/>
    <property type="match status" value="1"/>
</dbReference>
<reference evidence="5 6" key="1">
    <citation type="submission" date="2013-02" db="EMBL/GenBank/DDBJ databases">
        <title>The Genome Sequence of Acinetobacter guillouiae NIPH 991.</title>
        <authorList>
            <consortium name="The Broad Institute Genome Sequencing Platform"/>
            <consortium name="The Broad Institute Genome Sequencing Center for Infectious Disease"/>
            <person name="Cerqueira G."/>
            <person name="Feldgarden M."/>
            <person name="Courvalin P."/>
            <person name="Perichon B."/>
            <person name="Grillot-Courvalin C."/>
            <person name="Clermont D."/>
            <person name="Rocha E."/>
            <person name="Yoon E.-J."/>
            <person name="Nemec A."/>
            <person name="Walker B."/>
            <person name="Young S.K."/>
            <person name="Zeng Q."/>
            <person name="Gargeya S."/>
            <person name="Fitzgerald M."/>
            <person name="Haas B."/>
            <person name="Abouelleil A."/>
            <person name="Alvarado L."/>
            <person name="Arachchi H.M."/>
            <person name="Berlin A.M."/>
            <person name="Chapman S.B."/>
            <person name="Dewar J."/>
            <person name="Goldberg J."/>
            <person name="Griggs A."/>
            <person name="Gujja S."/>
            <person name="Hansen M."/>
            <person name="Howarth C."/>
            <person name="Imamovic A."/>
            <person name="Larimer J."/>
            <person name="McCowan C."/>
            <person name="Murphy C."/>
            <person name="Neiman D."/>
            <person name="Pearson M."/>
            <person name="Priest M."/>
            <person name="Roberts A."/>
            <person name="Saif S."/>
            <person name="Shea T."/>
            <person name="Sisk P."/>
            <person name="Sykes S."/>
            <person name="Wortman J."/>
            <person name="Nusbaum C."/>
            <person name="Birren B."/>
        </authorList>
    </citation>
    <scope>NUCLEOTIDE SEQUENCE [LARGE SCALE GENOMIC DNA]</scope>
    <source>
        <strain evidence="5 6">NIPH 991</strain>
    </source>
</reference>
<dbReference type="InterPro" id="IPR000485">
    <property type="entry name" value="AsnC-type_HTH_dom"/>
</dbReference>